<dbReference type="InterPro" id="IPR041698">
    <property type="entry name" value="Methyltransf_25"/>
</dbReference>
<dbReference type="EMBL" id="GECU01031614">
    <property type="protein sequence ID" value="JAS76092.1"/>
    <property type="molecule type" value="Transcribed_RNA"/>
</dbReference>
<gene>
    <name evidence="6" type="ORF">g.36926</name>
    <name evidence="4" type="ORF">g.36927</name>
    <name evidence="5" type="ORF">g.36929</name>
</gene>
<dbReference type="EMBL" id="GECU01021274">
    <property type="protein sequence ID" value="JAS86432.1"/>
    <property type="molecule type" value="Transcribed_RNA"/>
</dbReference>
<protein>
    <recommendedName>
        <fullName evidence="3">Methyltransferase domain-containing protein</fullName>
    </recommendedName>
</protein>
<evidence type="ECO:0000259" key="3">
    <source>
        <dbReference type="Pfam" id="PF13649"/>
    </source>
</evidence>
<reference evidence="4" key="1">
    <citation type="submission" date="2015-11" db="EMBL/GenBank/DDBJ databases">
        <title>De novo transcriptome assembly of four potential Pierce s Disease insect vectors from Arizona vineyards.</title>
        <authorList>
            <person name="Tassone E.E."/>
        </authorList>
    </citation>
    <scope>NUCLEOTIDE SEQUENCE</scope>
</reference>
<organism evidence="4">
    <name type="scientific">Homalodisca liturata</name>
    <dbReference type="NCBI Taxonomy" id="320908"/>
    <lineage>
        <taxon>Eukaryota</taxon>
        <taxon>Metazoa</taxon>
        <taxon>Ecdysozoa</taxon>
        <taxon>Arthropoda</taxon>
        <taxon>Hexapoda</taxon>
        <taxon>Insecta</taxon>
        <taxon>Pterygota</taxon>
        <taxon>Neoptera</taxon>
        <taxon>Paraneoptera</taxon>
        <taxon>Hemiptera</taxon>
        <taxon>Auchenorrhyncha</taxon>
        <taxon>Membracoidea</taxon>
        <taxon>Cicadellidae</taxon>
        <taxon>Cicadellinae</taxon>
        <taxon>Proconiini</taxon>
        <taxon>Homalodisca</taxon>
    </lineage>
</organism>
<accession>A0A1B6HN39</accession>
<evidence type="ECO:0000313" key="6">
    <source>
        <dbReference type="EMBL" id="JAS86432.1"/>
    </source>
</evidence>
<dbReference type="GO" id="GO:0032259">
    <property type="term" value="P:methylation"/>
    <property type="evidence" value="ECO:0007669"/>
    <property type="project" value="UniProtKB-KW"/>
</dbReference>
<dbReference type="AlphaFoldDB" id="A0A1B6HN39"/>
<dbReference type="PANTHER" id="PTHR43861">
    <property type="entry name" value="TRANS-ACONITATE 2-METHYLTRANSFERASE-RELATED"/>
    <property type="match status" value="1"/>
</dbReference>
<name>A0A1B6HN39_9HEMI</name>
<evidence type="ECO:0000313" key="4">
    <source>
        <dbReference type="EMBL" id="JAS76092.1"/>
    </source>
</evidence>
<feature type="domain" description="Methyltransferase" evidence="3">
    <location>
        <begin position="37"/>
        <end position="135"/>
    </location>
</feature>
<dbReference type="PANTHER" id="PTHR43861:SF1">
    <property type="entry name" value="TRANS-ACONITATE 2-METHYLTRANSFERASE"/>
    <property type="match status" value="1"/>
</dbReference>
<keyword evidence="2" id="KW-0808">Transferase</keyword>
<sequence>MDNAELYAVYNSMQKKDTQKALAEFMPRFSWSEDEMILDVGCGPGDVTAEVLYPYLPSSARLVGVDINPKMVEYANKKYSSGSINFKQLDFSTKNITEVFHERTFSKLFSFYCLHWIQDQQQTAKNIWSVLQPGGQFLILMSPKNAVFKVYQIMSQMDKWKSYMKDLDDFIPYFYNSADPCEEIKHVLTSQGLDVDVCEERLDTVSFPNRKIHMRSNEAVNPFVKRMNQDTREQFMASFEQVVEENQLFKETISGEILAENHLIVVYGRRPLVETYAEPL</sequence>
<dbReference type="GO" id="GO:0008168">
    <property type="term" value="F:methyltransferase activity"/>
    <property type="evidence" value="ECO:0007669"/>
    <property type="project" value="UniProtKB-KW"/>
</dbReference>
<dbReference type="Gene3D" id="3.40.50.150">
    <property type="entry name" value="Vaccinia Virus protein VP39"/>
    <property type="match status" value="1"/>
</dbReference>
<dbReference type="CDD" id="cd02440">
    <property type="entry name" value="AdoMet_MTases"/>
    <property type="match status" value="1"/>
</dbReference>
<evidence type="ECO:0000313" key="5">
    <source>
        <dbReference type="EMBL" id="JAS81580.1"/>
    </source>
</evidence>
<proteinExistence type="predicted"/>
<evidence type="ECO:0000256" key="2">
    <source>
        <dbReference type="ARBA" id="ARBA00022679"/>
    </source>
</evidence>
<dbReference type="EMBL" id="GECU01026126">
    <property type="protein sequence ID" value="JAS81580.1"/>
    <property type="molecule type" value="Transcribed_RNA"/>
</dbReference>
<dbReference type="SUPFAM" id="SSF53335">
    <property type="entry name" value="S-adenosyl-L-methionine-dependent methyltransferases"/>
    <property type="match status" value="1"/>
</dbReference>
<keyword evidence="1" id="KW-0489">Methyltransferase</keyword>
<evidence type="ECO:0000256" key="1">
    <source>
        <dbReference type="ARBA" id="ARBA00022603"/>
    </source>
</evidence>
<dbReference type="Pfam" id="PF13649">
    <property type="entry name" value="Methyltransf_25"/>
    <property type="match status" value="1"/>
</dbReference>
<dbReference type="InterPro" id="IPR029063">
    <property type="entry name" value="SAM-dependent_MTases_sf"/>
</dbReference>